<organism evidence="2 3">
    <name type="scientific">Pedobacter terrae</name>
    <dbReference type="NCBI Taxonomy" id="405671"/>
    <lineage>
        <taxon>Bacteria</taxon>
        <taxon>Pseudomonadati</taxon>
        <taxon>Bacteroidota</taxon>
        <taxon>Sphingobacteriia</taxon>
        <taxon>Sphingobacteriales</taxon>
        <taxon>Sphingobacteriaceae</taxon>
        <taxon>Pedobacter</taxon>
    </lineage>
</organism>
<dbReference type="SUPFAM" id="SSF52200">
    <property type="entry name" value="Toll/Interleukin receptor TIR domain"/>
    <property type="match status" value="1"/>
</dbReference>
<evidence type="ECO:0000313" key="3">
    <source>
        <dbReference type="Proteomes" id="UP000199643"/>
    </source>
</evidence>
<feature type="domain" description="TIR" evidence="1">
    <location>
        <begin position="6"/>
        <end position="146"/>
    </location>
</feature>
<accession>A0A1G7W448</accession>
<dbReference type="Proteomes" id="UP000199643">
    <property type="component" value="Unassembled WGS sequence"/>
</dbReference>
<sequence>MTRQVEFDIALSFAGEDRDYVDQVAHILKSKGISVFYDKFEEANLWGKNLYDYLSDIYRNKALYTIMFVSDNYNKKLWTNHERQAMQSRAFQENQEYILPAMFDETEIPGLLPTIGYISLKEKSAGDFCEVIFKKLVLGGRTIPSDQVRKSLSPLVKIPKTDPSNFSVTVKNEKGEPFIGADLFLIADNDTHLNNKTNSEGKATFVINTRRSYKLYFANANYPAYIVEKIDPVNNFEISVHSSENIGSVICTSTGYIPGLKGRLNPILDTSNRTYLYADNIAIDGGLPQPATFKVNIPMDLEDCEGMIMQVTIKDIQGRVSLVEFVRPVIEE</sequence>
<dbReference type="STRING" id="405671.SAMN05421827_10992"/>
<dbReference type="Gene3D" id="3.40.50.10140">
    <property type="entry name" value="Toll/interleukin-1 receptor homology (TIR) domain"/>
    <property type="match status" value="1"/>
</dbReference>
<dbReference type="RefSeq" id="WP_090500493.1">
    <property type="nucleotide sequence ID" value="NZ_FNCH01000009.1"/>
</dbReference>
<dbReference type="OrthoDB" id="583767at2"/>
<evidence type="ECO:0000259" key="1">
    <source>
        <dbReference type="SMART" id="SM00255"/>
    </source>
</evidence>
<evidence type="ECO:0000313" key="2">
    <source>
        <dbReference type="EMBL" id="SDG66746.1"/>
    </source>
</evidence>
<dbReference type="AlphaFoldDB" id="A0A1G7W448"/>
<protein>
    <recommendedName>
        <fullName evidence="1">TIR domain-containing protein</fullName>
    </recommendedName>
</protein>
<dbReference type="SMART" id="SM00255">
    <property type="entry name" value="TIR"/>
    <property type="match status" value="1"/>
</dbReference>
<dbReference type="Pfam" id="PF13676">
    <property type="entry name" value="TIR_2"/>
    <property type="match status" value="1"/>
</dbReference>
<keyword evidence="3" id="KW-1185">Reference proteome</keyword>
<dbReference type="InterPro" id="IPR000157">
    <property type="entry name" value="TIR_dom"/>
</dbReference>
<dbReference type="EMBL" id="FNCH01000009">
    <property type="protein sequence ID" value="SDG66746.1"/>
    <property type="molecule type" value="Genomic_DNA"/>
</dbReference>
<dbReference type="GO" id="GO:0007165">
    <property type="term" value="P:signal transduction"/>
    <property type="evidence" value="ECO:0007669"/>
    <property type="project" value="InterPro"/>
</dbReference>
<dbReference type="InterPro" id="IPR035897">
    <property type="entry name" value="Toll_tir_struct_dom_sf"/>
</dbReference>
<name>A0A1G7W448_9SPHI</name>
<gene>
    <name evidence="2" type="ORF">SAMN05421827_10992</name>
</gene>
<reference evidence="3" key="1">
    <citation type="submission" date="2016-10" db="EMBL/GenBank/DDBJ databases">
        <authorList>
            <person name="Varghese N."/>
            <person name="Submissions S."/>
        </authorList>
    </citation>
    <scope>NUCLEOTIDE SEQUENCE [LARGE SCALE GENOMIC DNA]</scope>
    <source>
        <strain evidence="3">DSM 17933</strain>
    </source>
</reference>
<proteinExistence type="predicted"/>